<evidence type="ECO:0000313" key="3">
    <source>
        <dbReference type="Proteomes" id="UP000199071"/>
    </source>
</evidence>
<protein>
    <submittedName>
        <fullName evidence="2">Uncharacterized protein</fullName>
    </submittedName>
</protein>
<dbReference type="EMBL" id="FMXQ01000003">
    <property type="protein sequence ID" value="SDB25260.1"/>
    <property type="molecule type" value="Genomic_DNA"/>
</dbReference>
<evidence type="ECO:0000256" key="1">
    <source>
        <dbReference type="SAM" id="SignalP"/>
    </source>
</evidence>
<organism evidence="2 3">
    <name type="scientific">Bauldia litoralis</name>
    <dbReference type="NCBI Taxonomy" id="665467"/>
    <lineage>
        <taxon>Bacteria</taxon>
        <taxon>Pseudomonadati</taxon>
        <taxon>Pseudomonadota</taxon>
        <taxon>Alphaproteobacteria</taxon>
        <taxon>Hyphomicrobiales</taxon>
        <taxon>Kaistiaceae</taxon>
        <taxon>Bauldia</taxon>
    </lineage>
</organism>
<keyword evidence="1" id="KW-0732">Signal</keyword>
<accession>A0A1G6BXC5</accession>
<proteinExistence type="predicted"/>
<feature type="chain" id="PRO_5011648922" evidence="1">
    <location>
        <begin position="30"/>
        <end position="1322"/>
    </location>
</feature>
<sequence>MAVFRQPSLYGVLAAISLAFSCQLGPAQAQQQGRASVSATAGEPNAVFVNVPNEPCVFLYESLSDRITGLDLNFGPVKFDQRTYFLKYCREKKDELVARIKAPFEAAQARAEDAANKAASELTGGFWKFMSEQLYARLPAEERARYAPGTPEVEALAHRWLNEAPQEEFGTYVAAYLTAGGQESRLLDAWKVYVDLTNGESKTILEGAYKLLSDAKTRLAQILLAKQRIAEEPDTPISDIIRDVGLSGEWFEYFKSREAQIRGLNSKFRLAEVMEIVSDAMGSEDQSDKVRAFFQLMGLSGDVLAESNQPLFVFVGQIIRDYADVANQALDNALSLDGVIQRRNGYCLGEGVPSRDIRKFYFIEQKVMACPLSYGTWPLKHVYQSQGGEPTRLFFYDGSSFIEAENPSGPDGVVAAAKLITDAIALGYPIVSDPDAHIARIAAVYNTVNPGGVPGLMRNAREIVATIEAAVSAVKDLHRPGDTCSADQVLSAVARSAGFSTDSFLRDLANGGADRLASAIAASFIAFEGRFGRGVTRGDGANAYETYSDLADALSRASVLILEGRVLNADRSAIPGASLDIAIGGGQQVEGCEVSQADAAGRFSVVALGDGRSMSITGQANTPDTRGVRETFDVAYFRRNGSTFAERDGGLTARADGELIVPERDAPPGEEADEEEEVVVPPPVVTPEQAAACRAVDLAVAAARSELAVGLFDRLPEVLSKIDEAVAAQESLENCGPETASEVVKARELLTIAQRDVASVEVLLGQCEPAALADKRASLKPVSGINYDFLVGRLNYATDGIEYFGKALSYYQDNLLGPAATILENLPGLFGPDCQNYQERAKQGLQKIAVLQQFDARLVSAIDTCGMDQLEAMRAEVADRSHKFFAEARGRIEGALSSCAGKRSAEAAARNCEAATAALNKARASYKANNLRQATGELASAQDLLDPAANELCPEIGARIVQGNANIAVIQHAEAELQGALANCDIERLKGARAQATSQSHVWFRTAVGRIDEALAQCDKQVENQCEMVRSSFAAADELFIAGNFEAVMVALGEMKFRAEQPEAIVGCEDLVARVPGATDFVQNVIGMIGRGEAAIASCDSADIESALAAIDASGTKNVRVDEVKAHLVAAQEACQPPADEPDPVVTAEPAPDTVEGAGALEILRDAQARLKIMLDDVDKDMGFFAQGTASGDRRVASVTYDVTSANRTNDVPTSSVTIRNRITLAKFGSDEEARPQPQPGEELNADSWLGFQYLSSYTGNEGETHATMRFSKGTVRVEIVSDLTGFTVLNEEGESDRGYPFAGMAGAIVGKYLYESIDTGL</sequence>
<feature type="signal peptide" evidence="1">
    <location>
        <begin position="1"/>
        <end position="29"/>
    </location>
</feature>
<reference evidence="2 3" key="1">
    <citation type="submission" date="2016-10" db="EMBL/GenBank/DDBJ databases">
        <authorList>
            <person name="de Groot N.N."/>
        </authorList>
    </citation>
    <scope>NUCLEOTIDE SEQUENCE [LARGE SCALE GENOMIC DNA]</scope>
    <source>
        <strain evidence="2 3">ATCC 35022</strain>
    </source>
</reference>
<dbReference type="RefSeq" id="WP_090876221.1">
    <property type="nucleotide sequence ID" value="NZ_FMXQ01000003.1"/>
</dbReference>
<dbReference type="Proteomes" id="UP000199071">
    <property type="component" value="Unassembled WGS sequence"/>
</dbReference>
<keyword evidence="3" id="KW-1185">Reference proteome</keyword>
<dbReference type="PROSITE" id="PS51257">
    <property type="entry name" value="PROKAR_LIPOPROTEIN"/>
    <property type="match status" value="1"/>
</dbReference>
<gene>
    <name evidence="2" type="ORF">SAMN02982931_01963</name>
</gene>
<evidence type="ECO:0000313" key="2">
    <source>
        <dbReference type="EMBL" id="SDB25260.1"/>
    </source>
</evidence>
<name>A0A1G6BXC5_9HYPH</name>